<protein>
    <submittedName>
        <fullName evidence="2">Uncharacterized protein</fullName>
    </submittedName>
</protein>
<gene>
    <name evidence="2" type="ORF">ACH5RR_008682</name>
</gene>
<comment type="caution">
    <text evidence="2">The sequence shown here is derived from an EMBL/GenBank/DDBJ whole genome shotgun (WGS) entry which is preliminary data.</text>
</comment>
<keyword evidence="3" id="KW-1185">Reference proteome</keyword>
<keyword evidence="1" id="KW-0812">Transmembrane</keyword>
<name>A0ABD3AFN4_9GENT</name>
<evidence type="ECO:0000313" key="2">
    <source>
        <dbReference type="EMBL" id="KAL3529360.1"/>
    </source>
</evidence>
<dbReference type="AlphaFoldDB" id="A0ABD3AFN4"/>
<reference evidence="2 3" key="1">
    <citation type="submission" date="2024-11" db="EMBL/GenBank/DDBJ databases">
        <title>A near-complete genome assembly of Cinchona calisaya.</title>
        <authorList>
            <person name="Lian D.C."/>
            <person name="Zhao X.W."/>
            <person name="Wei L."/>
        </authorList>
    </citation>
    <scope>NUCLEOTIDE SEQUENCE [LARGE SCALE GENOMIC DNA]</scope>
    <source>
        <tissue evidence="2">Nenye</tissue>
    </source>
</reference>
<feature type="transmembrane region" description="Helical" evidence="1">
    <location>
        <begin position="12"/>
        <end position="29"/>
    </location>
</feature>
<proteinExistence type="predicted"/>
<keyword evidence="1" id="KW-0472">Membrane</keyword>
<evidence type="ECO:0000313" key="3">
    <source>
        <dbReference type="Proteomes" id="UP001630127"/>
    </source>
</evidence>
<evidence type="ECO:0000256" key="1">
    <source>
        <dbReference type="SAM" id="Phobius"/>
    </source>
</evidence>
<dbReference type="EMBL" id="JBJUIK010000004">
    <property type="protein sequence ID" value="KAL3529360.1"/>
    <property type="molecule type" value="Genomic_DNA"/>
</dbReference>
<keyword evidence="1" id="KW-1133">Transmembrane helix</keyword>
<sequence>MASWRVMNSDDAGPAFQVAIYLAACICFLNDKMKSMFTAGITGWLVLRFIIGSHGSRHSCTPNLDSGTPYLTSSVRLLVLSLYFPKVEL</sequence>
<accession>A0ABD3AFN4</accession>
<dbReference type="Proteomes" id="UP001630127">
    <property type="component" value="Unassembled WGS sequence"/>
</dbReference>
<organism evidence="2 3">
    <name type="scientific">Cinchona calisaya</name>
    <dbReference type="NCBI Taxonomy" id="153742"/>
    <lineage>
        <taxon>Eukaryota</taxon>
        <taxon>Viridiplantae</taxon>
        <taxon>Streptophyta</taxon>
        <taxon>Embryophyta</taxon>
        <taxon>Tracheophyta</taxon>
        <taxon>Spermatophyta</taxon>
        <taxon>Magnoliopsida</taxon>
        <taxon>eudicotyledons</taxon>
        <taxon>Gunneridae</taxon>
        <taxon>Pentapetalae</taxon>
        <taxon>asterids</taxon>
        <taxon>lamiids</taxon>
        <taxon>Gentianales</taxon>
        <taxon>Rubiaceae</taxon>
        <taxon>Cinchonoideae</taxon>
        <taxon>Cinchoneae</taxon>
        <taxon>Cinchona</taxon>
    </lineage>
</organism>